<dbReference type="InterPro" id="IPR052748">
    <property type="entry name" value="ISR_Activator"/>
</dbReference>
<reference evidence="1 2" key="1">
    <citation type="submission" date="2020-04" db="EMBL/GenBank/DDBJ databases">
        <title>Zoogloea sp. G-4-1-14 isolated from soil.</title>
        <authorList>
            <person name="Dahal R.H."/>
        </authorList>
    </citation>
    <scope>NUCLEOTIDE SEQUENCE [LARGE SCALE GENOMIC DNA]</scope>
    <source>
        <strain evidence="1 2">G-4-1-14</strain>
    </source>
</reference>
<gene>
    <name evidence="1" type="ORF">HHL15_18665</name>
</gene>
<dbReference type="EMBL" id="JABBGA010000018">
    <property type="protein sequence ID" value="NML27782.1"/>
    <property type="molecule type" value="Genomic_DNA"/>
</dbReference>
<keyword evidence="2" id="KW-1185">Reference proteome</keyword>
<dbReference type="Gene3D" id="1.25.40.10">
    <property type="entry name" value="Tetratricopeptide repeat domain"/>
    <property type="match status" value="1"/>
</dbReference>
<dbReference type="InterPro" id="IPR006597">
    <property type="entry name" value="Sel1-like"/>
</dbReference>
<dbReference type="InterPro" id="IPR011990">
    <property type="entry name" value="TPR-like_helical_dom_sf"/>
</dbReference>
<evidence type="ECO:0000313" key="2">
    <source>
        <dbReference type="Proteomes" id="UP000580043"/>
    </source>
</evidence>
<dbReference type="PANTHER" id="PTHR45011">
    <property type="entry name" value="DAP3-BINDING CELL DEATH ENHANCER 1"/>
    <property type="match status" value="1"/>
</dbReference>
<name>A0A848G9E7_9RHOO</name>
<comment type="caution">
    <text evidence="1">The sequence shown here is derived from an EMBL/GenBank/DDBJ whole genome shotgun (WGS) entry which is preliminary data.</text>
</comment>
<dbReference type="Pfam" id="PF08238">
    <property type="entry name" value="Sel1"/>
    <property type="match status" value="4"/>
</dbReference>
<dbReference type="AlphaFoldDB" id="A0A848G9E7"/>
<protein>
    <submittedName>
        <fullName evidence="1">Sel1 repeat family protein</fullName>
    </submittedName>
</protein>
<organism evidence="1 2">
    <name type="scientific">Zoogloea dura</name>
    <dbReference type="NCBI Taxonomy" id="2728840"/>
    <lineage>
        <taxon>Bacteria</taxon>
        <taxon>Pseudomonadati</taxon>
        <taxon>Pseudomonadota</taxon>
        <taxon>Betaproteobacteria</taxon>
        <taxon>Rhodocyclales</taxon>
        <taxon>Zoogloeaceae</taxon>
        <taxon>Zoogloea</taxon>
    </lineage>
</organism>
<dbReference type="SUPFAM" id="SSF81901">
    <property type="entry name" value="HCP-like"/>
    <property type="match status" value="1"/>
</dbReference>
<sequence>MNTPTSPRPFFLILLAAAVLALGVTLFREIAVDPSAYRVALSLEKRGLYKFARPLYLHAAQQGDAQAQVRLAGLYQEGRGGRTDYRAALHWYGQAARQDLPQAIFHLGVMHMDGQGVPASHRRAAEFFERAALKGDRLCALNLGIILIESQGDQPRDTASGLRWLQLAAERGHAYAHYALGRYYDEGKYLPANPGEAIKWYDKAARLGEADAQAGLVLVRIRHKAEQIDLGDSLRLLAQAHQTPGSAAVAQHTLAALCATYPEAGCRANGRFPAPSDKPLVVAWRPPVREPDVEP</sequence>
<dbReference type="SMART" id="SM00671">
    <property type="entry name" value="SEL1"/>
    <property type="match status" value="4"/>
</dbReference>
<dbReference type="RefSeq" id="WP_169147315.1">
    <property type="nucleotide sequence ID" value="NZ_JABBGA010000018.1"/>
</dbReference>
<dbReference type="PANTHER" id="PTHR45011:SF1">
    <property type="entry name" value="DAP3-BINDING CELL DEATH ENHANCER 1"/>
    <property type="match status" value="1"/>
</dbReference>
<dbReference type="Proteomes" id="UP000580043">
    <property type="component" value="Unassembled WGS sequence"/>
</dbReference>
<proteinExistence type="predicted"/>
<evidence type="ECO:0000313" key="1">
    <source>
        <dbReference type="EMBL" id="NML27782.1"/>
    </source>
</evidence>
<accession>A0A848G9E7</accession>